<feature type="domain" description="HAT C-terminal dimerisation" evidence="1">
    <location>
        <begin position="134"/>
        <end position="213"/>
    </location>
</feature>
<dbReference type="Proteomes" id="UP000801492">
    <property type="component" value="Unassembled WGS sequence"/>
</dbReference>
<dbReference type="GO" id="GO:0046983">
    <property type="term" value="F:protein dimerization activity"/>
    <property type="evidence" value="ECO:0007669"/>
    <property type="project" value="InterPro"/>
</dbReference>
<evidence type="ECO:0000313" key="2">
    <source>
        <dbReference type="EMBL" id="KAF2899894.1"/>
    </source>
</evidence>
<dbReference type="OrthoDB" id="6775123at2759"/>
<dbReference type="PANTHER" id="PTHR45749">
    <property type="match status" value="1"/>
</dbReference>
<evidence type="ECO:0000259" key="1">
    <source>
        <dbReference type="Pfam" id="PF05699"/>
    </source>
</evidence>
<protein>
    <recommendedName>
        <fullName evidence="1">HAT C-terminal dimerisation domain-containing protein</fullName>
    </recommendedName>
</protein>
<sequence length="243" mass="27745">MSGRPAEKQNGQQLEQCISLRGHRNSGPIDSVIDPIGNDGDSKATLRSKLGSGDEILKLHLEPMSRTATYLNISYIEQFSLCFRFYNLSTMKIEESFLKFVPVTNLTRQSLANVLITTLEGLNIDSKFMVGQVWKENNKTPKTAMDALAFLLQNNTKFFPKVEALIKIFVTIHVTTVSNERTFATIRRLKTYLRNTTREDRLNGLALLSIHREIPVSVDEVINLFSKQKNRRQEFFEALLEFV</sequence>
<evidence type="ECO:0000313" key="3">
    <source>
        <dbReference type="Proteomes" id="UP000801492"/>
    </source>
</evidence>
<keyword evidence="3" id="KW-1185">Reference proteome</keyword>
<comment type="caution">
    <text evidence="2">The sequence shown here is derived from an EMBL/GenBank/DDBJ whole genome shotgun (WGS) entry which is preliminary data.</text>
</comment>
<dbReference type="Pfam" id="PF05699">
    <property type="entry name" value="Dimer_Tnp_hAT"/>
    <property type="match status" value="1"/>
</dbReference>
<dbReference type="AlphaFoldDB" id="A0A8K0GHD0"/>
<organism evidence="2 3">
    <name type="scientific">Ignelater luminosus</name>
    <name type="common">Cucubano</name>
    <name type="synonym">Pyrophorus luminosus</name>
    <dbReference type="NCBI Taxonomy" id="2038154"/>
    <lineage>
        <taxon>Eukaryota</taxon>
        <taxon>Metazoa</taxon>
        <taxon>Ecdysozoa</taxon>
        <taxon>Arthropoda</taxon>
        <taxon>Hexapoda</taxon>
        <taxon>Insecta</taxon>
        <taxon>Pterygota</taxon>
        <taxon>Neoptera</taxon>
        <taxon>Endopterygota</taxon>
        <taxon>Coleoptera</taxon>
        <taxon>Polyphaga</taxon>
        <taxon>Elateriformia</taxon>
        <taxon>Elateroidea</taxon>
        <taxon>Elateridae</taxon>
        <taxon>Agrypninae</taxon>
        <taxon>Pyrophorini</taxon>
        <taxon>Ignelater</taxon>
    </lineage>
</organism>
<accession>A0A8K0GHD0</accession>
<name>A0A8K0GHD0_IGNLU</name>
<dbReference type="InterPro" id="IPR008906">
    <property type="entry name" value="HATC_C_dom"/>
</dbReference>
<proteinExistence type="predicted"/>
<dbReference type="PANTHER" id="PTHR45749:SF21">
    <property type="entry name" value="DUF4371 DOMAIN-CONTAINING PROTEIN"/>
    <property type="match status" value="1"/>
</dbReference>
<reference evidence="2" key="1">
    <citation type="submission" date="2019-08" db="EMBL/GenBank/DDBJ databases">
        <title>The genome of the North American firefly Photinus pyralis.</title>
        <authorList>
            <consortium name="Photinus pyralis genome working group"/>
            <person name="Fallon T.R."/>
            <person name="Sander Lower S.E."/>
            <person name="Weng J.-K."/>
        </authorList>
    </citation>
    <scope>NUCLEOTIDE SEQUENCE</scope>
    <source>
        <strain evidence="2">TRF0915ILg1</strain>
        <tissue evidence="2">Whole body</tissue>
    </source>
</reference>
<gene>
    <name evidence="2" type="ORF">ILUMI_06294</name>
</gene>
<dbReference type="EMBL" id="VTPC01002548">
    <property type="protein sequence ID" value="KAF2899894.1"/>
    <property type="molecule type" value="Genomic_DNA"/>
</dbReference>